<keyword evidence="1" id="KW-1133">Transmembrane helix</keyword>
<feature type="transmembrane region" description="Helical" evidence="1">
    <location>
        <begin position="324"/>
        <end position="345"/>
    </location>
</feature>
<evidence type="ECO:0000313" key="2">
    <source>
        <dbReference type="EMBL" id="MBF6301057.1"/>
    </source>
</evidence>
<feature type="transmembrane region" description="Helical" evidence="1">
    <location>
        <begin position="450"/>
        <end position="473"/>
    </location>
</feature>
<name>A0ABS0CWV8_9NOCA</name>
<keyword evidence="1" id="KW-0472">Membrane</keyword>
<feature type="transmembrane region" description="Helical" evidence="1">
    <location>
        <begin position="40"/>
        <end position="60"/>
    </location>
</feature>
<feature type="transmembrane region" description="Helical" evidence="1">
    <location>
        <begin position="202"/>
        <end position="228"/>
    </location>
</feature>
<reference evidence="2 3" key="1">
    <citation type="submission" date="2020-10" db="EMBL/GenBank/DDBJ databases">
        <title>Identification of Nocardia species via Next-generation sequencing and recognition of intraspecies genetic diversity.</title>
        <authorList>
            <person name="Li P."/>
            <person name="Li P."/>
            <person name="Lu B."/>
        </authorList>
    </citation>
    <scope>NUCLEOTIDE SEQUENCE [LARGE SCALE GENOMIC DNA]</scope>
    <source>
        <strain evidence="2 3">BJ06-0157</strain>
    </source>
</reference>
<keyword evidence="3" id="KW-1185">Reference proteome</keyword>
<dbReference type="Proteomes" id="UP000702209">
    <property type="component" value="Unassembled WGS sequence"/>
</dbReference>
<gene>
    <name evidence="2" type="ORF">IU459_26440</name>
</gene>
<keyword evidence="1" id="KW-0812">Transmembrane</keyword>
<accession>A0ABS0CWV8</accession>
<dbReference type="Pfam" id="PF02667">
    <property type="entry name" value="SCFA_trans"/>
    <property type="match status" value="1"/>
</dbReference>
<dbReference type="PANTHER" id="PTHR41983:SF2">
    <property type="entry name" value="SHORT-CHAIN FATTY ACID TRANSPORTER-RELATED"/>
    <property type="match status" value="1"/>
</dbReference>
<sequence length="487" mass="51821">MTSTSAETSPEKHEATSSERGLARVAQSLARWTEKWFPDAYVVALAGVFIVAVAALANGSSPRTVANAFGDGFWDLTAFTLQMAMVVLTGYVIATSPPVARLIDRLATVPRTASSAVSFVAFLAMSISLLNWGLSLVFGGLLARAIARRTDLRVDYRALGAAAFMGLGAVWALGISSSAAQLQATAGSLPPALLRITGVLDFGHTIFTWQSLLMCAVIMALTVVIAHFSAPKDAAIKTAEELDVDLDDQPAEVAPRSRPGEWLEYSRLLPISAGVMTAGWLISQLFTKPVLTVVSSLNGYLLVFLMLGLVLHGTPRKFLQAVSLAVPATAGILVQFPLYAAMAAILTKAKGRGGLTVSEHLAEFFTSIGGGGSFAVVIALYTVVLGVLVPSGGGKWLVEAPYVMQASTDVQMNLGWTVQIYNVAEALPNLINPFFMLPLLAVLGLRARDLVGFTFLQFLFHLPVVLLLVWLLGMTFEYVPPILPATP</sequence>
<dbReference type="PANTHER" id="PTHR41983">
    <property type="entry name" value="SHORT-CHAIN FATTY ACID TRANSPORTER-RELATED"/>
    <property type="match status" value="1"/>
</dbReference>
<evidence type="ECO:0000256" key="1">
    <source>
        <dbReference type="SAM" id="Phobius"/>
    </source>
</evidence>
<feature type="transmembrane region" description="Helical" evidence="1">
    <location>
        <begin position="113"/>
        <end position="146"/>
    </location>
</feature>
<feature type="transmembrane region" description="Helical" evidence="1">
    <location>
        <begin position="72"/>
        <end position="93"/>
    </location>
</feature>
<proteinExistence type="predicted"/>
<evidence type="ECO:0000313" key="3">
    <source>
        <dbReference type="Proteomes" id="UP000702209"/>
    </source>
</evidence>
<organism evidence="2 3">
    <name type="scientific">Nocardia amamiensis</name>
    <dbReference type="NCBI Taxonomy" id="404578"/>
    <lineage>
        <taxon>Bacteria</taxon>
        <taxon>Bacillati</taxon>
        <taxon>Actinomycetota</taxon>
        <taxon>Actinomycetes</taxon>
        <taxon>Mycobacteriales</taxon>
        <taxon>Nocardiaceae</taxon>
        <taxon>Nocardia</taxon>
    </lineage>
</organism>
<feature type="transmembrane region" description="Helical" evidence="1">
    <location>
        <begin position="158"/>
        <end position="182"/>
    </location>
</feature>
<feature type="transmembrane region" description="Helical" evidence="1">
    <location>
        <begin position="293"/>
        <end position="312"/>
    </location>
</feature>
<protein>
    <submittedName>
        <fullName evidence="2">Short-chain fatty acid transporter</fullName>
    </submittedName>
</protein>
<dbReference type="RefSeq" id="WP_195132282.1">
    <property type="nucleotide sequence ID" value="NZ_JADLQX010000023.1"/>
</dbReference>
<feature type="transmembrane region" description="Helical" evidence="1">
    <location>
        <begin position="365"/>
        <end position="389"/>
    </location>
</feature>
<dbReference type="EMBL" id="JADLQX010000023">
    <property type="protein sequence ID" value="MBF6301057.1"/>
    <property type="molecule type" value="Genomic_DNA"/>
</dbReference>
<dbReference type="InterPro" id="IPR006160">
    <property type="entry name" value="SCFA_transpt_AtoE"/>
</dbReference>
<comment type="caution">
    <text evidence="2">The sequence shown here is derived from an EMBL/GenBank/DDBJ whole genome shotgun (WGS) entry which is preliminary data.</text>
</comment>